<evidence type="ECO:0000256" key="1">
    <source>
        <dbReference type="SAM" id="MobiDB-lite"/>
    </source>
</evidence>
<dbReference type="RefSeq" id="XP_067069795.1">
    <property type="nucleotide sequence ID" value="XM_067213982.1"/>
</dbReference>
<accession>A0A1J4MYF3</accession>
<dbReference type="GeneID" id="92367941"/>
<dbReference type="AlphaFoldDB" id="A0A1J4MYF3"/>
<name>A0A1J4MYF3_9CRYT</name>
<organism evidence="2 3">
    <name type="scientific">Cryptosporidium andersoni</name>
    <dbReference type="NCBI Taxonomy" id="117008"/>
    <lineage>
        <taxon>Eukaryota</taxon>
        <taxon>Sar</taxon>
        <taxon>Alveolata</taxon>
        <taxon>Apicomplexa</taxon>
        <taxon>Conoidasida</taxon>
        <taxon>Coccidia</taxon>
        <taxon>Eucoccidiorida</taxon>
        <taxon>Eimeriorina</taxon>
        <taxon>Cryptosporidiidae</taxon>
        <taxon>Cryptosporidium</taxon>
    </lineage>
</organism>
<feature type="region of interest" description="Disordered" evidence="1">
    <location>
        <begin position="603"/>
        <end position="626"/>
    </location>
</feature>
<evidence type="ECO:0000313" key="2">
    <source>
        <dbReference type="EMBL" id="OII77949.1"/>
    </source>
</evidence>
<dbReference type="VEuPathDB" id="CryptoDB:cand_037570"/>
<reference evidence="2 3" key="1">
    <citation type="submission" date="2016-10" db="EMBL/GenBank/DDBJ databases">
        <title>Reductive evolution of mitochondrial metabolism and differential evolution of invasion-related proteins in Cryptosporidium.</title>
        <authorList>
            <person name="Liu S."/>
            <person name="Roellig D.M."/>
            <person name="Guo Y."/>
            <person name="Li N."/>
            <person name="Frace M.A."/>
            <person name="Tang K."/>
            <person name="Zhang L."/>
            <person name="Feng Y."/>
            <person name="Xiao L."/>
        </authorList>
    </citation>
    <scope>NUCLEOTIDE SEQUENCE [LARGE SCALE GENOMIC DNA]</scope>
    <source>
        <strain evidence="2">30847</strain>
    </source>
</reference>
<dbReference type="EMBL" id="LRBS01000011">
    <property type="protein sequence ID" value="OII77949.1"/>
    <property type="molecule type" value="Genomic_DNA"/>
</dbReference>
<protein>
    <submittedName>
        <fullName evidence="2">Uncharacterized protein</fullName>
    </submittedName>
</protein>
<evidence type="ECO:0000313" key="3">
    <source>
        <dbReference type="Proteomes" id="UP000186804"/>
    </source>
</evidence>
<keyword evidence="3" id="KW-1185">Reference proteome</keyword>
<feature type="region of interest" description="Disordered" evidence="1">
    <location>
        <begin position="429"/>
        <end position="450"/>
    </location>
</feature>
<proteinExistence type="predicted"/>
<feature type="compositionally biased region" description="Polar residues" evidence="1">
    <location>
        <begin position="603"/>
        <end position="624"/>
    </location>
</feature>
<sequence length="664" mass="75212">MIEHLKIKKDLPGPSLKSCCYLDYPDYDESIEREIDIQLHLCIRDLYNYVHNSRVVHIESKISSQIFLKCIGDLTSIVSVALETQSDENLDVSIQKQAISRLQDQLTALCSIRRAAEESTDLMKLISRTENAISAKLYCFGRLIEEEDEKISINDNFNNQYFLTPLRIKYPYVTGTYTPTLQFPSDSIQSSKPNKLNSTLRMLDQSNKVNDTIPNLGSEKFSGVSLAMLLARARYTHETLSQLKNSYNNKEKSSKEIFYRFNNNEDKGTNLRDNNEIDNSISINHQYDHIHNTKHKNKNKKEDSYVNQNIYGGAARFIVNKSWKTSKNAKGFVVDGWGIIESNAEQVIQLEDNIYDVNLIKNEISQLIPKSNKIKSNLIQSVYDKMCKPNDGNQKINTPNIKVGDNVAILRSIFEKDVLYTNTKSNNDLNKERLDSLGNKNTETRSRPVSSISYMPSQFCRQRQVHRDAALCTNGWNTGRGVAVNFDTTDSNTEKLEEKSSGAEYDPVAEYARFSNTVGKVIHPIVADESYRNDSRRLRNPQKLFNAKSGTLSEDVFREIQEKLRLKMEGWTVQGSGLQDPRAYLFWDPAVMTAASTSGTNLNGSAISPSNTSGKKSLPTSPKNIGTVIPDKQVEDIIFSVGTDHPSIKVASMRSLNRRRNIQC</sequence>
<dbReference type="Proteomes" id="UP000186804">
    <property type="component" value="Unassembled WGS sequence"/>
</dbReference>
<gene>
    <name evidence="2" type="ORF">cand_037570</name>
</gene>
<comment type="caution">
    <text evidence="2">The sequence shown here is derived from an EMBL/GenBank/DDBJ whole genome shotgun (WGS) entry which is preliminary data.</text>
</comment>
<dbReference type="OrthoDB" id="341550at2759"/>